<sequence length="254" mass="28543">MPAQRMQQNIGLNNFRGRPDSFSAEQGNSLVSPAHWDRNALAKVQHVNPMSSRPYSDATQGGNAARSLYQEQIPQSIVDRENEANKEVVSQTYEQDMEIGYEDTPKPTPLTLEGLEIKFQDEILKLSKEHNDAEDAEITRHKKVIVEINNKYQEKLSALRARQAIQREKVLHKESEARLHQYQTAGTGQSPTRMGTSEPHGYAGPTISHTHQGHAPAQFNYLGEGHQYPGRDTNQGTSGRIPYLGGRVYKNADR</sequence>
<evidence type="ECO:0000313" key="2">
    <source>
        <dbReference type="EMBL" id="KAL3520928.1"/>
    </source>
</evidence>
<dbReference type="Proteomes" id="UP001630127">
    <property type="component" value="Unassembled WGS sequence"/>
</dbReference>
<dbReference type="PANTHER" id="PTHR34210:SF4">
    <property type="match status" value="1"/>
</dbReference>
<dbReference type="AlphaFoldDB" id="A0ABD2ZPK9"/>
<name>A0ABD2ZPK9_9GENT</name>
<dbReference type="EMBL" id="JBJUIK010000008">
    <property type="protein sequence ID" value="KAL3520928.1"/>
    <property type="molecule type" value="Genomic_DNA"/>
</dbReference>
<dbReference type="PANTHER" id="PTHR34210">
    <property type="entry name" value="OS01G0252900 PROTEIN"/>
    <property type="match status" value="1"/>
</dbReference>
<feature type="region of interest" description="Disordered" evidence="1">
    <location>
        <begin position="182"/>
        <end position="254"/>
    </location>
</feature>
<evidence type="ECO:0000256" key="1">
    <source>
        <dbReference type="SAM" id="MobiDB-lite"/>
    </source>
</evidence>
<gene>
    <name evidence="2" type="ORF">ACH5RR_019077</name>
</gene>
<evidence type="ECO:0000313" key="3">
    <source>
        <dbReference type="Proteomes" id="UP001630127"/>
    </source>
</evidence>
<accession>A0ABD2ZPK9</accession>
<feature type="compositionally biased region" description="Polar residues" evidence="1">
    <location>
        <begin position="1"/>
        <end position="12"/>
    </location>
</feature>
<feature type="compositionally biased region" description="Polar residues" evidence="1">
    <location>
        <begin position="182"/>
        <end position="195"/>
    </location>
</feature>
<organism evidence="2 3">
    <name type="scientific">Cinchona calisaya</name>
    <dbReference type="NCBI Taxonomy" id="153742"/>
    <lineage>
        <taxon>Eukaryota</taxon>
        <taxon>Viridiplantae</taxon>
        <taxon>Streptophyta</taxon>
        <taxon>Embryophyta</taxon>
        <taxon>Tracheophyta</taxon>
        <taxon>Spermatophyta</taxon>
        <taxon>Magnoliopsida</taxon>
        <taxon>eudicotyledons</taxon>
        <taxon>Gunneridae</taxon>
        <taxon>Pentapetalae</taxon>
        <taxon>asterids</taxon>
        <taxon>lamiids</taxon>
        <taxon>Gentianales</taxon>
        <taxon>Rubiaceae</taxon>
        <taxon>Cinchonoideae</taxon>
        <taxon>Cinchoneae</taxon>
        <taxon>Cinchona</taxon>
    </lineage>
</organism>
<keyword evidence="3" id="KW-1185">Reference proteome</keyword>
<feature type="region of interest" description="Disordered" evidence="1">
    <location>
        <begin position="1"/>
        <end position="27"/>
    </location>
</feature>
<comment type="caution">
    <text evidence="2">The sequence shown here is derived from an EMBL/GenBank/DDBJ whole genome shotgun (WGS) entry which is preliminary data.</text>
</comment>
<proteinExistence type="predicted"/>
<reference evidence="2 3" key="1">
    <citation type="submission" date="2024-11" db="EMBL/GenBank/DDBJ databases">
        <title>A near-complete genome assembly of Cinchona calisaya.</title>
        <authorList>
            <person name="Lian D.C."/>
            <person name="Zhao X.W."/>
            <person name="Wei L."/>
        </authorList>
    </citation>
    <scope>NUCLEOTIDE SEQUENCE [LARGE SCALE GENOMIC DNA]</scope>
    <source>
        <tissue evidence="2">Nenye</tissue>
    </source>
</reference>
<protein>
    <submittedName>
        <fullName evidence="2">Uncharacterized protein</fullName>
    </submittedName>
</protein>